<comment type="caution">
    <text evidence="2">The sequence shown here is derived from an EMBL/GenBank/DDBJ whole genome shotgun (WGS) entry which is preliminary data.</text>
</comment>
<name>A0A438FKE0_VITVI</name>
<proteinExistence type="predicted"/>
<evidence type="ECO:0000256" key="1">
    <source>
        <dbReference type="SAM" id="MobiDB-lite"/>
    </source>
</evidence>
<accession>A0A438FKE0</accession>
<organism evidence="2 3">
    <name type="scientific">Vitis vinifera</name>
    <name type="common">Grape</name>
    <dbReference type="NCBI Taxonomy" id="29760"/>
    <lineage>
        <taxon>Eukaryota</taxon>
        <taxon>Viridiplantae</taxon>
        <taxon>Streptophyta</taxon>
        <taxon>Embryophyta</taxon>
        <taxon>Tracheophyta</taxon>
        <taxon>Spermatophyta</taxon>
        <taxon>Magnoliopsida</taxon>
        <taxon>eudicotyledons</taxon>
        <taxon>Gunneridae</taxon>
        <taxon>Pentapetalae</taxon>
        <taxon>rosids</taxon>
        <taxon>Vitales</taxon>
        <taxon>Vitaceae</taxon>
        <taxon>Viteae</taxon>
        <taxon>Vitis</taxon>
    </lineage>
</organism>
<evidence type="ECO:0000313" key="3">
    <source>
        <dbReference type="Proteomes" id="UP000288805"/>
    </source>
</evidence>
<reference evidence="2 3" key="1">
    <citation type="journal article" date="2018" name="PLoS Genet.">
        <title>Population sequencing reveals clonal diversity and ancestral inbreeding in the grapevine cultivar Chardonnay.</title>
        <authorList>
            <person name="Roach M.J."/>
            <person name="Johnson D.L."/>
            <person name="Bohlmann J."/>
            <person name="van Vuuren H.J."/>
            <person name="Jones S.J."/>
            <person name="Pretorius I.S."/>
            <person name="Schmidt S.A."/>
            <person name="Borneman A.R."/>
        </authorList>
    </citation>
    <scope>NUCLEOTIDE SEQUENCE [LARGE SCALE GENOMIC DNA]</scope>
    <source>
        <strain evidence="3">cv. Chardonnay</strain>
        <tissue evidence="2">Leaf</tissue>
    </source>
</reference>
<sequence length="190" mass="21116">MYEIRSLLSASVAATAAVRNLADDEDNVESSSSDEAGKYGINEVDDSSENDENLQGKGHKRAAPRGRGRGATTSSKRGRKSDSTSIQRMLMNKDDDDDDEDDMSKRLNKPQPRVIFPLNLGHMVAYVKGNKELWCSKKRQIDVDMYITHLKLYAHLLHIVVGGCCTVDKWVAVASESSTVSPFKWPLEVK</sequence>
<evidence type="ECO:0000313" key="2">
    <source>
        <dbReference type="EMBL" id="RVW60474.1"/>
    </source>
</evidence>
<feature type="region of interest" description="Disordered" evidence="1">
    <location>
        <begin position="23"/>
        <end position="110"/>
    </location>
</feature>
<dbReference type="AlphaFoldDB" id="A0A438FKE0"/>
<dbReference type="Proteomes" id="UP000288805">
    <property type="component" value="Unassembled WGS sequence"/>
</dbReference>
<gene>
    <name evidence="2" type="ORF">CK203_100112</name>
</gene>
<feature type="compositionally biased region" description="Basic residues" evidence="1">
    <location>
        <begin position="57"/>
        <end position="68"/>
    </location>
</feature>
<feature type="compositionally biased region" description="Acidic residues" evidence="1">
    <location>
        <begin position="43"/>
        <end position="52"/>
    </location>
</feature>
<protein>
    <submittedName>
        <fullName evidence="2">Uncharacterized protein</fullName>
    </submittedName>
</protein>
<dbReference type="EMBL" id="QGNW01000859">
    <property type="protein sequence ID" value="RVW60474.1"/>
    <property type="molecule type" value="Genomic_DNA"/>
</dbReference>